<sequence length="900" mass="97809">MTTRILIWLVVLLLPVMAVAGNGYTFNEQFPHKKLEAFEEGVRAVNAECMPKPYPLEAEFYPLRVGKAALANCGTEKQVRKYSKYILNLKDNPTVTAAMISDLQIDAAQCVLNSFIDADSTINAYQKEDYKALVNAGISVANWYSLLKGMSRLRAADADVFMTTLMSAGERSFDLQALYHSDVGGQILDTLLTKRYKHFLALGHYRERCDYGAASVELKNLRTATHDACVEAGHAYRQAERNLRHHSYTFRLPLKELFQNQFHIEFDNLAKILRSKMRLLEQFEDYYAELEQLERDLPSEAKSFSARRSDYRAAFDAVQKALPTAASCRDLDPMTTALALANGTNPSCRPAFYGVGGDALPRVDALVAALSQEARTRSAGYWSRLDHIRGLHNACKTGQRNRAIAALRQQMRTHPALGYTNGSCGEIAQPQLQQELDRMATNLPEHCQMTAVPREILRLPAAEAVRVLKEARLFLLGPPTRVPPKPDEPEGIVVDSAPAPGVPVRVWTGVTLIVTGAQPRGEAAPELVTVPAILGFTEAKALAALAEAGLSGTVGKRIPADRLELKPGFVHAAVPGPGRPAAEGSAISLTVIGPRPMIEVPSLAGAETEAQAQGILAEAGFVPGPAAAGNPAPEGEKPGSFYDTYPPRPGPYPMFTTLQPLAFAEPAPPAEPEMRPVPGVKGMEPGKAKKIIRKDGFFKVGTVSAGKPASGKEKPGTVQYTAPGIGQPATKGTTVNLFIAVPAVTAVEPDAPAAPPDPAPLAAGDGDWMGLWELSDFSADRASGQQSLSDTVLRFRVEEADGRPMFRLYSNRNGEWKKFFDFPVEIDREGILRADPTFLREMEAELRADAAKGEVGQLAKVIFGALNELEMTREGVACTIRIYDVRGSQMVTLAARCRRL</sequence>
<dbReference type="InterPro" id="IPR005543">
    <property type="entry name" value="PASTA_dom"/>
</dbReference>
<dbReference type="PROSITE" id="PS51178">
    <property type="entry name" value="PASTA"/>
    <property type="match status" value="1"/>
</dbReference>
<protein>
    <submittedName>
        <fullName evidence="2">PASTA domain-containing protein</fullName>
    </submittedName>
</protein>
<evidence type="ECO:0000313" key="2">
    <source>
        <dbReference type="EMBL" id="MFB9151619.1"/>
    </source>
</evidence>
<evidence type="ECO:0000313" key="3">
    <source>
        <dbReference type="Proteomes" id="UP001589670"/>
    </source>
</evidence>
<dbReference type="Pfam" id="PF03793">
    <property type="entry name" value="PASTA"/>
    <property type="match status" value="1"/>
</dbReference>
<comment type="caution">
    <text evidence="2">The sequence shown here is derived from an EMBL/GenBank/DDBJ whole genome shotgun (WGS) entry which is preliminary data.</text>
</comment>
<keyword evidence="3" id="KW-1185">Reference proteome</keyword>
<feature type="domain" description="PASTA" evidence="1">
    <location>
        <begin position="671"/>
        <end position="741"/>
    </location>
</feature>
<proteinExistence type="predicted"/>
<dbReference type="CDD" id="cd06577">
    <property type="entry name" value="PASTA_pknB"/>
    <property type="match status" value="2"/>
</dbReference>
<gene>
    <name evidence="2" type="ORF">ACFFU4_17860</name>
</gene>
<dbReference type="EMBL" id="JBHMEC010000037">
    <property type="protein sequence ID" value="MFB9151619.1"/>
    <property type="molecule type" value="Genomic_DNA"/>
</dbReference>
<organism evidence="2 3">
    <name type="scientific">Roseovarius ramblicola</name>
    <dbReference type="NCBI Taxonomy" id="2022336"/>
    <lineage>
        <taxon>Bacteria</taxon>
        <taxon>Pseudomonadati</taxon>
        <taxon>Pseudomonadota</taxon>
        <taxon>Alphaproteobacteria</taxon>
        <taxon>Rhodobacterales</taxon>
        <taxon>Roseobacteraceae</taxon>
        <taxon>Roseovarius</taxon>
    </lineage>
</organism>
<dbReference type="SMART" id="SM00740">
    <property type="entry name" value="PASTA"/>
    <property type="match status" value="2"/>
</dbReference>
<dbReference type="Proteomes" id="UP001589670">
    <property type="component" value="Unassembled WGS sequence"/>
</dbReference>
<evidence type="ECO:0000259" key="1">
    <source>
        <dbReference type="PROSITE" id="PS51178"/>
    </source>
</evidence>
<dbReference type="RefSeq" id="WP_377071248.1">
    <property type="nucleotide sequence ID" value="NZ_JBHMEC010000037.1"/>
</dbReference>
<accession>A0ABV5I4J9</accession>
<name>A0ABV5I4J9_9RHOB</name>
<reference evidence="2 3" key="1">
    <citation type="submission" date="2024-09" db="EMBL/GenBank/DDBJ databases">
        <authorList>
            <person name="Sun Q."/>
            <person name="Mori K."/>
        </authorList>
    </citation>
    <scope>NUCLEOTIDE SEQUENCE [LARGE SCALE GENOMIC DNA]</scope>
    <source>
        <strain evidence="2 3">CECT 9424</strain>
    </source>
</reference>
<dbReference type="Gene3D" id="3.30.10.20">
    <property type="match status" value="2"/>
</dbReference>